<accession>A0A372GHX6</accession>
<evidence type="ECO:0000313" key="3">
    <source>
        <dbReference type="Proteomes" id="UP000262882"/>
    </source>
</evidence>
<dbReference type="Proteomes" id="UP000262882">
    <property type="component" value="Unassembled WGS sequence"/>
</dbReference>
<protein>
    <submittedName>
        <fullName evidence="2">DUF3054 domain-containing protein</fullName>
    </submittedName>
</protein>
<dbReference type="InterPro" id="IPR021414">
    <property type="entry name" value="DUF3054"/>
</dbReference>
<organism evidence="2 3">
    <name type="scientific">Actinomadura spongiicola</name>
    <dbReference type="NCBI Taxonomy" id="2303421"/>
    <lineage>
        <taxon>Bacteria</taxon>
        <taxon>Bacillati</taxon>
        <taxon>Actinomycetota</taxon>
        <taxon>Actinomycetes</taxon>
        <taxon>Streptosporangiales</taxon>
        <taxon>Thermomonosporaceae</taxon>
        <taxon>Actinomadura</taxon>
    </lineage>
</organism>
<keyword evidence="1" id="KW-1133">Transmembrane helix</keyword>
<dbReference type="OrthoDB" id="3698172at2"/>
<feature type="transmembrane region" description="Helical" evidence="1">
    <location>
        <begin position="31"/>
        <end position="51"/>
    </location>
</feature>
<dbReference type="AlphaFoldDB" id="A0A372GHX6"/>
<dbReference type="EMBL" id="QVNQ01000004">
    <property type="protein sequence ID" value="RFS84957.1"/>
    <property type="molecule type" value="Genomic_DNA"/>
</dbReference>
<keyword evidence="3" id="KW-1185">Reference proteome</keyword>
<feature type="transmembrane region" description="Helical" evidence="1">
    <location>
        <begin position="88"/>
        <end position="109"/>
    </location>
</feature>
<proteinExistence type="predicted"/>
<keyword evidence="1" id="KW-0812">Transmembrane</keyword>
<evidence type="ECO:0000313" key="2">
    <source>
        <dbReference type="EMBL" id="RFS84957.1"/>
    </source>
</evidence>
<feature type="transmembrane region" description="Helical" evidence="1">
    <location>
        <begin position="60"/>
        <end position="82"/>
    </location>
</feature>
<gene>
    <name evidence="2" type="ORF">D0T12_15785</name>
</gene>
<evidence type="ECO:0000256" key="1">
    <source>
        <dbReference type="SAM" id="Phobius"/>
    </source>
</evidence>
<sequence length="118" mass="12385">MRSSLGLGLDVVCVLVFVGIGRGAHHDGVDVVGYLSALWPFLVGVGGGWIAWRVWGRAELIFPSGVGVWGTTVAVGMGLRVLSGQGTAGAFVVVATLFLGAALLGWRVVGRWALLRRR</sequence>
<dbReference type="RefSeq" id="WP_117400296.1">
    <property type="nucleotide sequence ID" value="NZ_QVNQ01000004.1"/>
</dbReference>
<feature type="transmembrane region" description="Helical" evidence="1">
    <location>
        <begin position="7"/>
        <end position="25"/>
    </location>
</feature>
<keyword evidence="1" id="KW-0472">Membrane</keyword>
<dbReference type="Pfam" id="PF11255">
    <property type="entry name" value="DUF3054"/>
    <property type="match status" value="1"/>
</dbReference>
<reference evidence="2 3" key="1">
    <citation type="submission" date="2018-08" db="EMBL/GenBank/DDBJ databases">
        <title>Actinomadura spongicola sp. nov., isolated from marine sponge Leucetta chagosensis.</title>
        <authorList>
            <person name="Li L."/>
            <person name="Lin H.W."/>
        </authorList>
    </citation>
    <scope>NUCLEOTIDE SEQUENCE [LARGE SCALE GENOMIC DNA]</scope>
    <source>
        <strain evidence="2 3">LHW52907</strain>
    </source>
</reference>
<comment type="caution">
    <text evidence="2">The sequence shown here is derived from an EMBL/GenBank/DDBJ whole genome shotgun (WGS) entry which is preliminary data.</text>
</comment>
<name>A0A372GHX6_9ACTN</name>